<evidence type="ECO:0000256" key="3">
    <source>
        <dbReference type="ARBA" id="ARBA00022448"/>
    </source>
</evidence>
<proteinExistence type="inferred from homology"/>
<accession>A0A0R1V968</accession>
<dbReference type="PANTHER" id="PTHR16119">
    <property type="entry name" value="TRANSMEMBRANE PROTEIN 144"/>
    <property type="match status" value="1"/>
</dbReference>
<keyword evidence="6 8" id="KW-1133">Transmembrane helix</keyword>
<keyword evidence="10" id="KW-1185">Reference proteome</keyword>
<comment type="subcellular location">
    <subcellularLocation>
        <location evidence="1">Cell membrane</location>
        <topology evidence="1">Multi-pass membrane protein</topology>
    </subcellularLocation>
</comment>
<name>A0A0R1V968_9LACO</name>
<keyword evidence="5 8" id="KW-0812">Transmembrane</keyword>
<dbReference type="Pfam" id="PF06800">
    <property type="entry name" value="Sugar_transport"/>
    <property type="match status" value="1"/>
</dbReference>
<evidence type="ECO:0000256" key="6">
    <source>
        <dbReference type="ARBA" id="ARBA00022989"/>
    </source>
</evidence>
<feature type="transmembrane region" description="Helical" evidence="8">
    <location>
        <begin position="30"/>
        <end position="48"/>
    </location>
</feature>
<dbReference type="PANTHER" id="PTHR16119:SF17">
    <property type="entry name" value="TRANSMEMBRANE PROTEIN 144"/>
    <property type="match status" value="1"/>
</dbReference>
<dbReference type="InterPro" id="IPR037185">
    <property type="entry name" value="EmrE-like"/>
</dbReference>
<evidence type="ECO:0000256" key="5">
    <source>
        <dbReference type="ARBA" id="ARBA00022692"/>
    </source>
</evidence>
<dbReference type="InterPro" id="IPR010651">
    <property type="entry name" value="Sugar_transport"/>
</dbReference>
<protein>
    <submittedName>
        <fullName evidence="9">Sugar transporter</fullName>
    </submittedName>
</protein>
<comment type="similarity">
    <text evidence="2">Belongs to the GRP transporter (TC 2.A.7.5) family.</text>
</comment>
<evidence type="ECO:0000256" key="8">
    <source>
        <dbReference type="SAM" id="Phobius"/>
    </source>
</evidence>
<dbReference type="PATRIC" id="fig|1423749.3.peg.407"/>
<dbReference type="GO" id="GO:0015144">
    <property type="term" value="F:carbohydrate transmembrane transporter activity"/>
    <property type="evidence" value="ECO:0007669"/>
    <property type="project" value="InterPro"/>
</dbReference>
<dbReference type="GO" id="GO:0005886">
    <property type="term" value="C:plasma membrane"/>
    <property type="evidence" value="ECO:0007669"/>
    <property type="project" value="UniProtKB-SubCell"/>
</dbReference>
<feature type="transmembrane region" description="Helical" evidence="8">
    <location>
        <begin position="184"/>
        <end position="203"/>
    </location>
</feature>
<feature type="transmembrane region" description="Helical" evidence="8">
    <location>
        <begin position="215"/>
        <end position="234"/>
    </location>
</feature>
<organism evidence="9 10">
    <name type="scientific">Limosilactobacillus gastricus DSM 16045</name>
    <dbReference type="NCBI Taxonomy" id="1423749"/>
    <lineage>
        <taxon>Bacteria</taxon>
        <taxon>Bacillati</taxon>
        <taxon>Bacillota</taxon>
        <taxon>Bacilli</taxon>
        <taxon>Lactobacillales</taxon>
        <taxon>Lactobacillaceae</taxon>
        <taxon>Limosilactobacillus</taxon>
    </lineage>
</organism>
<dbReference type="EMBL" id="AZFN01000013">
    <property type="protein sequence ID" value="KRM02046.1"/>
    <property type="molecule type" value="Genomic_DNA"/>
</dbReference>
<evidence type="ECO:0000313" key="10">
    <source>
        <dbReference type="Proteomes" id="UP000051739"/>
    </source>
</evidence>
<comment type="caution">
    <text evidence="9">The sequence shown here is derived from an EMBL/GenBank/DDBJ whole genome shotgun (WGS) entry which is preliminary data.</text>
</comment>
<dbReference type="RefSeq" id="WP_056937459.1">
    <property type="nucleotide sequence ID" value="NZ_AZFN01000013.1"/>
</dbReference>
<evidence type="ECO:0000256" key="1">
    <source>
        <dbReference type="ARBA" id="ARBA00004651"/>
    </source>
</evidence>
<dbReference type="AlphaFoldDB" id="A0A0R1V968"/>
<evidence type="ECO:0000256" key="7">
    <source>
        <dbReference type="ARBA" id="ARBA00023136"/>
    </source>
</evidence>
<keyword evidence="3" id="KW-0813">Transport</keyword>
<keyword evidence="7 8" id="KW-0472">Membrane</keyword>
<feature type="transmembrane region" description="Helical" evidence="8">
    <location>
        <begin position="55"/>
        <end position="77"/>
    </location>
</feature>
<feature type="transmembrane region" description="Helical" evidence="8">
    <location>
        <begin position="115"/>
        <end position="135"/>
    </location>
</feature>
<dbReference type="Proteomes" id="UP000051739">
    <property type="component" value="Unassembled WGS sequence"/>
</dbReference>
<sequence length="291" mass="30996">MNYLIGLIPALGWGIMPLLATKAGGSEKNQIFGIGAGASIIGILAFIITKPSVSWQAFIFSMVCGAIWSTAQIGQFISFKRMGVSTTVPLSTVFQLVGNSIIGTLWLGEWQGAKALTIGFGALVIVVIGALLTSVTDKNGEEAGKITVGNVLFLLVTTIGYWVYSVFPNVFNKINLGAHSSEGIFLPEVLGILLGALLYLIFTGELKTFKDKEQYLNIIPGLSWGIAAFAYIFAGRGLGTNTAFVLTQLNVIIATFGGILILHEHKSPREMKYTVAGIICIIVGSVLTIFA</sequence>
<keyword evidence="4 9" id="KW-0762">Sugar transport</keyword>
<evidence type="ECO:0000313" key="9">
    <source>
        <dbReference type="EMBL" id="KRM02046.1"/>
    </source>
</evidence>
<evidence type="ECO:0000256" key="4">
    <source>
        <dbReference type="ARBA" id="ARBA00022597"/>
    </source>
</evidence>
<evidence type="ECO:0000256" key="2">
    <source>
        <dbReference type="ARBA" id="ARBA00006117"/>
    </source>
</evidence>
<feature type="transmembrane region" description="Helical" evidence="8">
    <location>
        <begin position="240"/>
        <end position="261"/>
    </location>
</feature>
<dbReference type="CDD" id="cd23110">
    <property type="entry name" value="GRP"/>
    <property type="match status" value="1"/>
</dbReference>
<feature type="transmembrane region" description="Helical" evidence="8">
    <location>
        <begin position="147"/>
        <end position="164"/>
    </location>
</feature>
<dbReference type="SUPFAM" id="SSF103481">
    <property type="entry name" value="Multidrug resistance efflux transporter EmrE"/>
    <property type="match status" value="1"/>
</dbReference>
<feature type="transmembrane region" description="Helical" evidence="8">
    <location>
        <begin position="273"/>
        <end position="290"/>
    </location>
</feature>
<reference evidence="9 10" key="1">
    <citation type="journal article" date="2015" name="Genome Announc.">
        <title>Expanding the biotechnology potential of lactobacilli through comparative genomics of 213 strains and associated genera.</title>
        <authorList>
            <person name="Sun Z."/>
            <person name="Harris H.M."/>
            <person name="McCann A."/>
            <person name="Guo C."/>
            <person name="Argimon S."/>
            <person name="Zhang W."/>
            <person name="Yang X."/>
            <person name="Jeffery I.B."/>
            <person name="Cooney J.C."/>
            <person name="Kagawa T.F."/>
            <person name="Liu W."/>
            <person name="Song Y."/>
            <person name="Salvetti E."/>
            <person name="Wrobel A."/>
            <person name="Rasinkangas P."/>
            <person name="Parkhill J."/>
            <person name="Rea M.C."/>
            <person name="O'Sullivan O."/>
            <person name="Ritari J."/>
            <person name="Douillard F.P."/>
            <person name="Paul Ross R."/>
            <person name="Yang R."/>
            <person name="Briner A.E."/>
            <person name="Felis G.E."/>
            <person name="de Vos W.M."/>
            <person name="Barrangou R."/>
            <person name="Klaenhammer T.R."/>
            <person name="Caufield P.W."/>
            <person name="Cui Y."/>
            <person name="Zhang H."/>
            <person name="O'Toole P.W."/>
        </authorList>
    </citation>
    <scope>NUCLEOTIDE SEQUENCE [LARGE SCALE GENOMIC DNA]</scope>
    <source>
        <strain evidence="9 10">DSM 16045</strain>
    </source>
</reference>
<gene>
    <name evidence="9" type="ORF">FC60_GL000405</name>
</gene>